<reference evidence="1" key="1">
    <citation type="submission" date="2023-07" db="EMBL/GenBank/DDBJ databases">
        <title>Black Yeasts Isolated from many extreme environments.</title>
        <authorList>
            <person name="Coleine C."/>
            <person name="Stajich J.E."/>
            <person name="Selbmann L."/>
        </authorList>
    </citation>
    <scope>NUCLEOTIDE SEQUENCE</scope>
    <source>
        <strain evidence="1">CCFEE 5714</strain>
    </source>
</reference>
<organism evidence="1 2">
    <name type="scientific">Vermiconidia calcicola</name>
    <dbReference type="NCBI Taxonomy" id="1690605"/>
    <lineage>
        <taxon>Eukaryota</taxon>
        <taxon>Fungi</taxon>
        <taxon>Dikarya</taxon>
        <taxon>Ascomycota</taxon>
        <taxon>Pezizomycotina</taxon>
        <taxon>Dothideomycetes</taxon>
        <taxon>Dothideomycetidae</taxon>
        <taxon>Mycosphaerellales</taxon>
        <taxon>Extremaceae</taxon>
        <taxon>Vermiconidia</taxon>
    </lineage>
</organism>
<evidence type="ECO:0000313" key="2">
    <source>
        <dbReference type="Proteomes" id="UP001281147"/>
    </source>
</evidence>
<dbReference type="Proteomes" id="UP001281147">
    <property type="component" value="Unassembled WGS sequence"/>
</dbReference>
<evidence type="ECO:0000313" key="1">
    <source>
        <dbReference type="EMBL" id="KAK3712947.1"/>
    </source>
</evidence>
<accession>A0ACC3N9L8</accession>
<keyword evidence="2" id="KW-1185">Reference proteome</keyword>
<sequence>MEFSEPPLSSTAGSMATIATQLPAASRVFGTTELLEGVLKEMPTTTLIRSLRVCRIWKKVIERSPSLRMSLFLTEAPTSPVLQWSTQSRRPPTIIETCDVTIPSQHWIVEVNPFFTATEYLDPFFKPTDNLDDPHLKMAFNVGALLNFARTRWSNMFITQPPLHWIGFDLEDSCTYDPDLPIEYVKKEGITIKDVAQVLDSCWAEKCGLGCRESYLESTIYICAHGVISADSSAVALAKGRLNSEDAEKEMIQIYGVPAIQGVIKTIGGRLLPRISPKSLASNSLQPALIHVEVSACLRMQYVVGC</sequence>
<comment type="caution">
    <text evidence="1">The sequence shown here is derived from an EMBL/GenBank/DDBJ whole genome shotgun (WGS) entry which is preliminary data.</text>
</comment>
<protein>
    <submittedName>
        <fullName evidence="1">Uncharacterized protein</fullName>
    </submittedName>
</protein>
<name>A0ACC3N9L8_9PEZI</name>
<dbReference type="EMBL" id="JAUTXU010000066">
    <property type="protein sequence ID" value="KAK3712947.1"/>
    <property type="molecule type" value="Genomic_DNA"/>
</dbReference>
<proteinExistence type="predicted"/>
<gene>
    <name evidence="1" type="ORF">LTR37_008832</name>
</gene>